<gene>
    <name evidence="1" type="ORF">Ana3638_14870</name>
</gene>
<accession>A0A6P1TQ43</accession>
<protein>
    <submittedName>
        <fullName evidence="1">Uncharacterized protein</fullName>
    </submittedName>
</protein>
<dbReference type="KEGG" id="anr:Ana3638_14870"/>
<organism evidence="1 2">
    <name type="scientific">Anaerocolumna sedimenticola</name>
    <dbReference type="NCBI Taxonomy" id="2696063"/>
    <lineage>
        <taxon>Bacteria</taxon>
        <taxon>Bacillati</taxon>
        <taxon>Bacillota</taxon>
        <taxon>Clostridia</taxon>
        <taxon>Lachnospirales</taxon>
        <taxon>Lachnospiraceae</taxon>
        <taxon>Anaerocolumna</taxon>
    </lineage>
</organism>
<evidence type="ECO:0000313" key="2">
    <source>
        <dbReference type="Proteomes" id="UP000464314"/>
    </source>
</evidence>
<evidence type="ECO:0000313" key="1">
    <source>
        <dbReference type="EMBL" id="QHQ61906.1"/>
    </source>
</evidence>
<dbReference type="AlphaFoldDB" id="A0A6P1TQ43"/>
<dbReference type="RefSeq" id="WP_161838731.1">
    <property type="nucleotide sequence ID" value="NZ_CP048000.1"/>
</dbReference>
<sequence length="68" mass="8051">MKIFESVKKGLEEEYENPETLCALEPIMHIHSCTVESYPENGMKEKYEYSAKKLIDRITRNKTIIMLR</sequence>
<keyword evidence="2" id="KW-1185">Reference proteome</keyword>
<dbReference type="Proteomes" id="UP000464314">
    <property type="component" value="Chromosome"/>
</dbReference>
<name>A0A6P1TQ43_9FIRM</name>
<dbReference type="EMBL" id="CP048000">
    <property type="protein sequence ID" value="QHQ61906.1"/>
    <property type="molecule type" value="Genomic_DNA"/>
</dbReference>
<proteinExistence type="predicted"/>
<reference evidence="1 2" key="1">
    <citation type="submission" date="2020-01" db="EMBL/GenBank/DDBJ databases">
        <title>Genome analysis of Anaerocolumna sp. CBA3638.</title>
        <authorList>
            <person name="Kim J."/>
            <person name="Roh S.W."/>
        </authorList>
    </citation>
    <scope>NUCLEOTIDE SEQUENCE [LARGE SCALE GENOMIC DNA]</scope>
    <source>
        <strain evidence="1 2">CBA3638</strain>
    </source>
</reference>